<sequence>MKNQISIRVTLVLLIGILFNAHSQNPDAEFVTQDINVCESGQITIELKIRFHGDAYFGFKIKDPNGLVFTNSHPIYDEDLIDSVFTEVYHLFFDVPDGETKRTGTFEILEVFDSSNGGTWKSLSGKEIVFTNWGVPKPFAGADIDSCGLKVQLNAVPDTISDTYYWSIPSEGSLLDVNDPKTIFTATNADSYVLIFNQENGVCKATDEVNVLLKGSPAASLSTSSEVCGTSEQTAILNLSFQGDNGPWDYSITDGTSPVIQNSSSSITTNETIPVQGETTFSFLWLRDNNGCYASPEDISDSAIVRDIQPSPNAGNDTAVCGIKSIVLNHPLSAKAQEGEWTSDSGIFIPGDTPNTTIFEAQDWGEHIIYWNESNKGCSASDHRIIRFDEMPIAKIKNGNSDTLFHTNQTTLYAQPPLEYPEKSNWTGQWSISSGNAEIVNPLDTTTIINIKEGPVTLEWSVNNGVCPLQTQQFIIYLENLSYYTGISPNMDGKNDYFNIKGAEDIPENELIVFDQNGKVVYRIKEFQKAPNETRGWDGTGMDGTPLESGIYYFIFKGKDIESIQDYLIIKRH</sequence>
<dbReference type="Pfam" id="PF13585">
    <property type="entry name" value="CHU_C"/>
    <property type="match status" value="1"/>
</dbReference>
<dbReference type="EMBL" id="FONA01000001">
    <property type="protein sequence ID" value="SFD71162.1"/>
    <property type="molecule type" value="Genomic_DNA"/>
</dbReference>
<organism evidence="2 3">
    <name type="scientific">Thermophagus xiamenensis</name>
    <dbReference type="NCBI Taxonomy" id="385682"/>
    <lineage>
        <taxon>Bacteria</taxon>
        <taxon>Pseudomonadati</taxon>
        <taxon>Bacteroidota</taxon>
        <taxon>Bacteroidia</taxon>
        <taxon>Marinilabiliales</taxon>
        <taxon>Marinilabiliaceae</taxon>
        <taxon>Thermophagus</taxon>
    </lineage>
</organism>
<proteinExistence type="predicted"/>
<dbReference type="InterPro" id="IPR026341">
    <property type="entry name" value="T9SS_type_B"/>
</dbReference>
<protein>
    <submittedName>
        <fullName evidence="2">Gliding motility-associated C-terminal domain-containing protein</fullName>
    </submittedName>
</protein>
<dbReference type="Gene3D" id="2.60.40.4070">
    <property type="match status" value="1"/>
</dbReference>
<dbReference type="RefSeq" id="WP_074964210.1">
    <property type="nucleotide sequence ID" value="NZ_FONA01000001.1"/>
</dbReference>
<reference evidence="2 3" key="1">
    <citation type="submission" date="2016-10" db="EMBL/GenBank/DDBJ databases">
        <authorList>
            <person name="de Groot N.N."/>
        </authorList>
    </citation>
    <scope>NUCLEOTIDE SEQUENCE [LARGE SCALE GENOMIC DNA]</scope>
    <source>
        <strain evidence="2 3">DSM 19012</strain>
    </source>
</reference>
<evidence type="ECO:0000313" key="2">
    <source>
        <dbReference type="EMBL" id="SFD71162.1"/>
    </source>
</evidence>
<dbReference type="STRING" id="385682.SAMN05444380_101109"/>
<dbReference type="eggNOG" id="COG3291">
    <property type="taxonomic scope" value="Bacteria"/>
</dbReference>
<evidence type="ECO:0000313" key="3">
    <source>
        <dbReference type="Proteomes" id="UP000181976"/>
    </source>
</evidence>
<feature type="signal peptide" evidence="1">
    <location>
        <begin position="1"/>
        <end position="23"/>
    </location>
</feature>
<name>A0A1I1UJX5_9BACT</name>
<dbReference type="NCBIfam" id="TIGR04131">
    <property type="entry name" value="Bac_Flav_CTERM"/>
    <property type="match status" value="1"/>
</dbReference>
<gene>
    <name evidence="2" type="ORF">SAMN05444380_101109</name>
</gene>
<feature type="chain" id="PRO_5010253179" evidence="1">
    <location>
        <begin position="24"/>
        <end position="573"/>
    </location>
</feature>
<keyword evidence="3" id="KW-1185">Reference proteome</keyword>
<dbReference type="Proteomes" id="UP000181976">
    <property type="component" value="Unassembled WGS sequence"/>
</dbReference>
<accession>A0A1I1UJX5</accession>
<evidence type="ECO:0000256" key="1">
    <source>
        <dbReference type="SAM" id="SignalP"/>
    </source>
</evidence>
<keyword evidence="1" id="KW-0732">Signal</keyword>
<dbReference type="InParanoid" id="A0A1I1UJX5"/>
<dbReference type="AlphaFoldDB" id="A0A1I1UJX5"/>